<comment type="function">
    <text evidence="1">Probably involved in the defense reaction of plants against pathogens.</text>
</comment>
<accession>A0A8J4BEW8</accession>
<dbReference type="InterPro" id="IPR002413">
    <property type="entry name" value="V5_allergen-like"/>
</dbReference>
<keyword evidence="2" id="KW-0611">Plant defense</keyword>
<feature type="compositionally biased region" description="Pro residues" evidence="3">
    <location>
        <begin position="228"/>
        <end position="261"/>
    </location>
</feature>
<dbReference type="InterPro" id="IPR035940">
    <property type="entry name" value="CAP_sf"/>
</dbReference>
<sequence length="433" mass="46103">MSRQPLSSRPWLAAWGLLFLIQIFTISISKSFALSSETTGNNLRGVNGRRALSSLAHAEMADPKSEAAAEEVIPYANGVIARRQLQTSCPGAFGYVAFPDNDHVGDTIGTSKKPMQQCNNDVTCVAYNSAGELKRSVTPVADAPGKCLYIKKAFVPTKCPVYTGYLAIADVDHTGDNINAKALAVNKTIDKCNADSTCKGFNSNGFLKSVVSPTVPAQGVCLYTKIPPQSPPPPPPSSRPPPPPSSRPPPPPSSRPPPPPSSSSSPSPSPFTTTAGCFDAADALAEHNKDRALHGCPALTWNETLAKGAQTWAQGLAAACTLRHSSGNYGENLYGLPSNWPLLAKDMLCTPAVKGWYGEVKKYIFSTTPWTDNQANFANIGHFTQVVWKSTTQVGCGAALGDDDYCLVVACRYAPPGNFMSNSQFLNNVPQLK</sequence>
<protein>
    <recommendedName>
        <fullName evidence="4">SCP domain-containing protein</fullName>
    </recommendedName>
</protein>
<dbReference type="InterPro" id="IPR001283">
    <property type="entry name" value="CRISP-related"/>
</dbReference>
<organism evidence="5 6">
    <name type="scientific">Volvox africanus</name>
    <dbReference type="NCBI Taxonomy" id="51714"/>
    <lineage>
        <taxon>Eukaryota</taxon>
        <taxon>Viridiplantae</taxon>
        <taxon>Chlorophyta</taxon>
        <taxon>core chlorophytes</taxon>
        <taxon>Chlorophyceae</taxon>
        <taxon>CS clade</taxon>
        <taxon>Chlamydomonadales</taxon>
        <taxon>Volvocaceae</taxon>
        <taxon>Volvox</taxon>
    </lineage>
</organism>
<evidence type="ECO:0000256" key="1">
    <source>
        <dbReference type="ARBA" id="ARBA00003143"/>
    </source>
</evidence>
<keyword evidence="2" id="KW-0568">Pathogenesis-related protein</keyword>
<dbReference type="SUPFAM" id="SSF55797">
    <property type="entry name" value="PR-1-like"/>
    <property type="match status" value="1"/>
</dbReference>
<dbReference type="CDD" id="cd05382">
    <property type="entry name" value="CAP_GAPR1-like"/>
    <property type="match status" value="1"/>
</dbReference>
<name>A0A8J4BEW8_9CHLO</name>
<evidence type="ECO:0000313" key="5">
    <source>
        <dbReference type="EMBL" id="GIL60650.1"/>
    </source>
</evidence>
<dbReference type="EMBL" id="BNCO01000041">
    <property type="protein sequence ID" value="GIL60650.1"/>
    <property type="molecule type" value="Genomic_DNA"/>
</dbReference>
<dbReference type="PRINTS" id="PR00838">
    <property type="entry name" value="V5ALLERGEN"/>
</dbReference>
<keyword evidence="6" id="KW-1185">Reference proteome</keyword>
<dbReference type="InterPro" id="IPR018244">
    <property type="entry name" value="Allrgn_V5/Tpx1_CS"/>
</dbReference>
<dbReference type="Proteomes" id="UP000747399">
    <property type="component" value="Unassembled WGS sequence"/>
</dbReference>
<dbReference type="InterPro" id="IPR014044">
    <property type="entry name" value="CAP_dom"/>
</dbReference>
<dbReference type="FunFam" id="3.40.33.10:FF:000010">
    <property type="entry name" value="Predicted protein"/>
    <property type="match status" value="1"/>
</dbReference>
<comment type="caution">
    <text evidence="5">The sequence shown here is derived from an EMBL/GenBank/DDBJ whole genome shotgun (WGS) entry which is preliminary data.</text>
</comment>
<dbReference type="SMART" id="SM00198">
    <property type="entry name" value="SCP"/>
    <property type="match status" value="1"/>
</dbReference>
<dbReference type="PRINTS" id="PR00837">
    <property type="entry name" value="V5TPXLIKE"/>
</dbReference>
<evidence type="ECO:0000256" key="2">
    <source>
        <dbReference type="ARBA" id="ARBA00023265"/>
    </source>
</evidence>
<dbReference type="PANTHER" id="PTHR10334">
    <property type="entry name" value="CYSTEINE-RICH SECRETORY PROTEIN-RELATED"/>
    <property type="match status" value="1"/>
</dbReference>
<gene>
    <name evidence="5" type="ORF">Vafri_15186</name>
</gene>
<reference evidence="5" key="1">
    <citation type="journal article" date="2021" name="Proc. Natl. Acad. Sci. U.S.A.">
        <title>Three genomes in the algal genus Volvox reveal the fate of a haploid sex-determining region after a transition to homothallism.</title>
        <authorList>
            <person name="Yamamoto K."/>
            <person name="Hamaji T."/>
            <person name="Kawai-Toyooka H."/>
            <person name="Matsuzaki R."/>
            <person name="Takahashi F."/>
            <person name="Nishimura Y."/>
            <person name="Kawachi M."/>
            <person name="Noguchi H."/>
            <person name="Minakuchi Y."/>
            <person name="Umen J.G."/>
            <person name="Toyoda A."/>
            <person name="Nozaki H."/>
        </authorList>
    </citation>
    <scope>NUCLEOTIDE SEQUENCE</scope>
    <source>
        <strain evidence="5">NIES-3780</strain>
    </source>
</reference>
<evidence type="ECO:0000313" key="6">
    <source>
        <dbReference type="Proteomes" id="UP000747399"/>
    </source>
</evidence>
<dbReference type="AlphaFoldDB" id="A0A8J4BEW8"/>
<dbReference type="Pfam" id="PF00188">
    <property type="entry name" value="CAP"/>
    <property type="match status" value="1"/>
</dbReference>
<evidence type="ECO:0000256" key="3">
    <source>
        <dbReference type="SAM" id="MobiDB-lite"/>
    </source>
</evidence>
<dbReference type="InterPro" id="IPR034113">
    <property type="entry name" value="SCP_GAPR1-like"/>
</dbReference>
<evidence type="ECO:0000259" key="4">
    <source>
        <dbReference type="SMART" id="SM00198"/>
    </source>
</evidence>
<dbReference type="PROSITE" id="PS01010">
    <property type="entry name" value="CRISP_2"/>
    <property type="match status" value="1"/>
</dbReference>
<feature type="domain" description="SCP" evidence="4">
    <location>
        <begin position="278"/>
        <end position="421"/>
    </location>
</feature>
<dbReference type="PROSITE" id="PS01009">
    <property type="entry name" value="CRISP_1"/>
    <property type="match status" value="1"/>
</dbReference>
<dbReference type="Gene3D" id="3.40.33.10">
    <property type="entry name" value="CAP"/>
    <property type="match status" value="1"/>
</dbReference>
<feature type="region of interest" description="Disordered" evidence="3">
    <location>
        <begin position="222"/>
        <end position="272"/>
    </location>
</feature>
<dbReference type="GO" id="GO:0005576">
    <property type="term" value="C:extracellular region"/>
    <property type="evidence" value="ECO:0007669"/>
    <property type="project" value="InterPro"/>
</dbReference>
<proteinExistence type="predicted"/>